<evidence type="ECO:0000313" key="2">
    <source>
        <dbReference type="EMBL" id="PWA53124.1"/>
    </source>
</evidence>
<dbReference type="Proteomes" id="UP000245207">
    <property type="component" value="Unassembled WGS sequence"/>
</dbReference>
<comment type="caution">
    <text evidence="2">The sequence shown here is derived from an EMBL/GenBank/DDBJ whole genome shotgun (WGS) entry which is preliminary data.</text>
</comment>
<name>A0A2U1LVX7_ARTAN</name>
<dbReference type="AlphaFoldDB" id="A0A2U1LVX7"/>
<sequence>MRAASDDCEITVEDEAVTIATQMGENGVTSEGTSSQNQIGEGPSNTEEEPQTEFRRSTRHKSQPVRFNDYIVSSSSRYGLENEISWILLKGTTSFLLYSVW</sequence>
<keyword evidence="3" id="KW-1185">Reference proteome</keyword>
<evidence type="ECO:0000256" key="1">
    <source>
        <dbReference type="SAM" id="MobiDB-lite"/>
    </source>
</evidence>
<feature type="region of interest" description="Disordered" evidence="1">
    <location>
        <begin position="21"/>
        <end position="62"/>
    </location>
</feature>
<accession>A0A2U1LVX7</accession>
<protein>
    <submittedName>
        <fullName evidence="2">Uncharacterized protein</fullName>
    </submittedName>
</protein>
<dbReference type="EMBL" id="PKPP01007537">
    <property type="protein sequence ID" value="PWA53124.1"/>
    <property type="molecule type" value="Genomic_DNA"/>
</dbReference>
<gene>
    <name evidence="2" type="ORF">CTI12_AA448090</name>
</gene>
<reference evidence="2 3" key="1">
    <citation type="journal article" date="2018" name="Mol. Plant">
        <title>The genome of Artemisia annua provides insight into the evolution of Asteraceae family and artemisinin biosynthesis.</title>
        <authorList>
            <person name="Shen Q."/>
            <person name="Zhang L."/>
            <person name="Liao Z."/>
            <person name="Wang S."/>
            <person name="Yan T."/>
            <person name="Shi P."/>
            <person name="Liu M."/>
            <person name="Fu X."/>
            <person name="Pan Q."/>
            <person name="Wang Y."/>
            <person name="Lv Z."/>
            <person name="Lu X."/>
            <person name="Zhang F."/>
            <person name="Jiang W."/>
            <person name="Ma Y."/>
            <person name="Chen M."/>
            <person name="Hao X."/>
            <person name="Li L."/>
            <person name="Tang Y."/>
            <person name="Lv G."/>
            <person name="Zhou Y."/>
            <person name="Sun X."/>
            <person name="Brodelius P.E."/>
            <person name="Rose J.K.C."/>
            <person name="Tang K."/>
        </authorList>
    </citation>
    <scope>NUCLEOTIDE SEQUENCE [LARGE SCALE GENOMIC DNA]</scope>
    <source>
        <strain evidence="3">cv. Huhao1</strain>
        <tissue evidence="2">Leaf</tissue>
    </source>
</reference>
<proteinExistence type="predicted"/>
<evidence type="ECO:0000313" key="3">
    <source>
        <dbReference type="Proteomes" id="UP000245207"/>
    </source>
</evidence>
<organism evidence="2 3">
    <name type="scientific">Artemisia annua</name>
    <name type="common">Sweet wormwood</name>
    <dbReference type="NCBI Taxonomy" id="35608"/>
    <lineage>
        <taxon>Eukaryota</taxon>
        <taxon>Viridiplantae</taxon>
        <taxon>Streptophyta</taxon>
        <taxon>Embryophyta</taxon>
        <taxon>Tracheophyta</taxon>
        <taxon>Spermatophyta</taxon>
        <taxon>Magnoliopsida</taxon>
        <taxon>eudicotyledons</taxon>
        <taxon>Gunneridae</taxon>
        <taxon>Pentapetalae</taxon>
        <taxon>asterids</taxon>
        <taxon>campanulids</taxon>
        <taxon>Asterales</taxon>
        <taxon>Asteraceae</taxon>
        <taxon>Asteroideae</taxon>
        <taxon>Anthemideae</taxon>
        <taxon>Artemisiinae</taxon>
        <taxon>Artemisia</taxon>
    </lineage>
</organism>
<feature type="compositionally biased region" description="Polar residues" evidence="1">
    <location>
        <begin position="21"/>
        <end position="45"/>
    </location>
</feature>